<sequence>ILVDYMRNMLNKQNVNPPTQGDGDLKPEAELTLGNWVFIKVTKKKSRADPRLRGSFQVLLMTLTAVKIAERPSWIHLSHCKKVREFSDHGQNRTLRAVLPQLWQGSCTLRHSHPCPKTLSTTVTRGVRLV</sequence>
<reference evidence="7" key="3">
    <citation type="submission" date="2025-09" db="UniProtKB">
        <authorList>
            <consortium name="Ensembl"/>
        </authorList>
    </citation>
    <scope>IDENTIFICATION</scope>
</reference>
<dbReference type="Proteomes" id="UP001501920">
    <property type="component" value="Chromosome 27"/>
</dbReference>
<feature type="domain" description="Murine leukemia virus integrase C-terminal" evidence="6">
    <location>
        <begin position="33"/>
        <end position="83"/>
    </location>
</feature>
<dbReference type="AlphaFoldDB" id="A0AAR2KSR6"/>
<keyword evidence="1" id="KW-0808">Transferase</keyword>
<reference evidence="7 8" key="1">
    <citation type="submission" date="2020-10" db="EMBL/GenBank/DDBJ databases">
        <title>Pygocentrus nattereri (red-bellied piranha) genome, fPygNat1, primary haplotype.</title>
        <authorList>
            <person name="Myers G."/>
            <person name="Meyer A."/>
            <person name="Karagic N."/>
            <person name="Pippel M."/>
            <person name="Winkler S."/>
            <person name="Tracey A."/>
            <person name="Wood J."/>
            <person name="Formenti G."/>
            <person name="Howe K."/>
            <person name="Fedrigo O."/>
            <person name="Jarvis E.D."/>
        </authorList>
    </citation>
    <scope>NUCLEOTIDE SEQUENCE [LARGE SCALE GENOMIC DNA]</scope>
</reference>
<dbReference type="InterPro" id="IPR040643">
    <property type="entry name" value="MLVIN_C"/>
</dbReference>
<evidence type="ECO:0000256" key="1">
    <source>
        <dbReference type="ARBA" id="ARBA00022679"/>
    </source>
</evidence>
<dbReference type="Gene3D" id="2.30.30.850">
    <property type="match status" value="1"/>
</dbReference>
<name>A0AAR2KSR6_PYGNA</name>
<reference evidence="7" key="2">
    <citation type="submission" date="2025-08" db="UniProtKB">
        <authorList>
            <consortium name="Ensembl"/>
        </authorList>
    </citation>
    <scope>IDENTIFICATION</scope>
</reference>
<keyword evidence="2" id="KW-0548">Nucleotidyltransferase</keyword>
<keyword evidence="4" id="KW-0255">Endonuclease</keyword>
<keyword evidence="8" id="KW-1185">Reference proteome</keyword>
<dbReference type="Pfam" id="PF18697">
    <property type="entry name" value="MLVIN_C"/>
    <property type="match status" value="1"/>
</dbReference>
<evidence type="ECO:0000259" key="6">
    <source>
        <dbReference type="Pfam" id="PF18697"/>
    </source>
</evidence>
<evidence type="ECO:0000256" key="2">
    <source>
        <dbReference type="ARBA" id="ARBA00022695"/>
    </source>
</evidence>
<evidence type="ECO:0000313" key="8">
    <source>
        <dbReference type="Proteomes" id="UP001501920"/>
    </source>
</evidence>
<evidence type="ECO:0000256" key="3">
    <source>
        <dbReference type="ARBA" id="ARBA00022722"/>
    </source>
</evidence>
<dbReference type="GO" id="GO:0004519">
    <property type="term" value="F:endonuclease activity"/>
    <property type="evidence" value="ECO:0007669"/>
    <property type="project" value="UniProtKB-KW"/>
</dbReference>
<organism evidence="7 8">
    <name type="scientific">Pygocentrus nattereri</name>
    <name type="common">Red-bellied piranha</name>
    <dbReference type="NCBI Taxonomy" id="42514"/>
    <lineage>
        <taxon>Eukaryota</taxon>
        <taxon>Metazoa</taxon>
        <taxon>Chordata</taxon>
        <taxon>Craniata</taxon>
        <taxon>Vertebrata</taxon>
        <taxon>Euteleostomi</taxon>
        <taxon>Actinopterygii</taxon>
        <taxon>Neopterygii</taxon>
        <taxon>Teleostei</taxon>
        <taxon>Ostariophysi</taxon>
        <taxon>Characiformes</taxon>
        <taxon>Characoidei</taxon>
        <taxon>Pygocentrus</taxon>
    </lineage>
</organism>
<evidence type="ECO:0000256" key="5">
    <source>
        <dbReference type="ARBA" id="ARBA00022801"/>
    </source>
</evidence>
<keyword evidence="3" id="KW-0540">Nuclease</keyword>
<protein>
    <recommendedName>
        <fullName evidence="6">Murine leukemia virus integrase C-terminal domain-containing protein</fullName>
    </recommendedName>
</protein>
<evidence type="ECO:0000256" key="4">
    <source>
        <dbReference type="ARBA" id="ARBA00022759"/>
    </source>
</evidence>
<dbReference type="GO" id="GO:0016779">
    <property type="term" value="F:nucleotidyltransferase activity"/>
    <property type="evidence" value="ECO:0007669"/>
    <property type="project" value="UniProtKB-KW"/>
</dbReference>
<dbReference type="GO" id="GO:0016787">
    <property type="term" value="F:hydrolase activity"/>
    <property type="evidence" value="ECO:0007669"/>
    <property type="project" value="UniProtKB-KW"/>
</dbReference>
<dbReference type="Ensembl" id="ENSPNAT00000081089.1">
    <property type="protein sequence ID" value="ENSPNAP00000065442.1"/>
    <property type="gene ID" value="ENSPNAG00000035382.1"/>
</dbReference>
<proteinExistence type="predicted"/>
<accession>A0AAR2KSR6</accession>
<keyword evidence="5" id="KW-0378">Hydrolase</keyword>
<evidence type="ECO:0000313" key="7">
    <source>
        <dbReference type="Ensembl" id="ENSPNAP00000065442.1"/>
    </source>
</evidence>